<feature type="transmembrane region" description="Helical" evidence="1">
    <location>
        <begin position="60"/>
        <end position="79"/>
    </location>
</feature>
<keyword evidence="1" id="KW-1133">Transmembrane helix</keyword>
<dbReference type="EMBL" id="STGT01000004">
    <property type="protein sequence ID" value="THV12780.1"/>
    <property type="molecule type" value="Genomic_DNA"/>
</dbReference>
<reference evidence="2 3" key="1">
    <citation type="submission" date="2019-04" db="EMBL/GenBank/DDBJ databases">
        <title>Genome sequence of strain 7209-2.</title>
        <authorList>
            <person name="Gao J."/>
            <person name="Sun J."/>
        </authorList>
    </citation>
    <scope>NUCLEOTIDE SEQUENCE [LARGE SCALE GENOMIC DNA]</scope>
    <source>
        <strain evidence="2 3">7209-2</strain>
    </source>
</reference>
<evidence type="ECO:0000256" key="1">
    <source>
        <dbReference type="SAM" id="Phobius"/>
    </source>
</evidence>
<evidence type="ECO:0000313" key="3">
    <source>
        <dbReference type="Proteomes" id="UP000309667"/>
    </source>
</evidence>
<keyword evidence="1" id="KW-0812">Transmembrane</keyword>
<sequence length="122" mass="13394">MNIRRFARFAAWTGLALIVFVTILPIDARPSTVTTTDLDRALAFIVMSGLFIIAYPRRALAISIALFLAAFLIELTQFASVTRHPQMHDAVIKALGVMVGVIGGFVVNLRLRKSARAGEPRK</sequence>
<proteinExistence type="predicted"/>
<dbReference type="InterPro" id="IPR017015">
    <property type="entry name" value="UCP033367_VanZ"/>
</dbReference>
<keyword evidence="1" id="KW-0472">Membrane</keyword>
<organism evidence="2 3">
    <name type="scientific">Rhizobium rhizophilum</name>
    <dbReference type="NCBI Taxonomy" id="1850373"/>
    <lineage>
        <taxon>Bacteria</taxon>
        <taxon>Pseudomonadati</taxon>
        <taxon>Pseudomonadota</taxon>
        <taxon>Alphaproteobacteria</taxon>
        <taxon>Hyphomicrobiales</taxon>
        <taxon>Rhizobiaceae</taxon>
        <taxon>Rhizobium/Agrobacterium group</taxon>
        <taxon>Rhizobium</taxon>
    </lineage>
</organism>
<protein>
    <submittedName>
        <fullName evidence="2">VanZ family protein</fullName>
    </submittedName>
</protein>
<evidence type="ECO:0000313" key="2">
    <source>
        <dbReference type="EMBL" id="THV12780.1"/>
    </source>
</evidence>
<feature type="transmembrane region" description="Helical" evidence="1">
    <location>
        <begin position="38"/>
        <end position="55"/>
    </location>
</feature>
<dbReference type="PIRSF" id="PIRSF033367">
    <property type="entry name" value="UCP033367_VanZ"/>
    <property type="match status" value="1"/>
</dbReference>
<gene>
    <name evidence="2" type="ORF">E9677_18875</name>
</gene>
<dbReference type="Proteomes" id="UP000309667">
    <property type="component" value="Unassembled WGS sequence"/>
</dbReference>
<comment type="caution">
    <text evidence="2">The sequence shown here is derived from an EMBL/GenBank/DDBJ whole genome shotgun (WGS) entry which is preliminary data.</text>
</comment>
<name>A0ABY2QRY4_9HYPH</name>
<dbReference type="RefSeq" id="WP_136559569.1">
    <property type="nucleotide sequence ID" value="NZ_STGT01000004.1"/>
</dbReference>
<accession>A0ABY2QRY4</accession>
<feature type="transmembrane region" description="Helical" evidence="1">
    <location>
        <begin position="91"/>
        <end position="111"/>
    </location>
</feature>
<keyword evidence="3" id="KW-1185">Reference proteome</keyword>